<gene>
    <name evidence="1" type="ORF">C9J01_21510</name>
</gene>
<evidence type="ECO:0008006" key="3">
    <source>
        <dbReference type="Google" id="ProtNLM"/>
    </source>
</evidence>
<dbReference type="Proteomes" id="UP000241346">
    <property type="component" value="Unassembled WGS sequence"/>
</dbReference>
<sequence length="234" mass="25408">MQLTNKRLIVPVIISGALSLTSVKGVNADEKHHEDPTRIVTKLGVGYSDVASVSGSLGLDEARMINARVNEEGEWRLGGSWLFDIGIINFNFSRTDYDDGGHKNNYSVGTYVPLSYFGIEPAGWMVFPTAGYSYNDGELAQPADDGSDEYVMMRSQNHAGYIGMFGVRPFEGTKWSMIGLMGVGAGSGGYSSYWGGAGLSYKLNDKASFNMFGILSEDDFGTNNKLGGSFTYQF</sequence>
<dbReference type="AlphaFoldDB" id="A0A2T3N7Y9"/>
<evidence type="ECO:0000313" key="2">
    <source>
        <dbReference type="Proteomes" id="UP000241346"/>
    </source>
</evidence>
<protein>
    <recommendedName>
        <fullName evidence="3">Outer membrane protein beta-barrel domain-containing protein</fullName>
    </recommendedName>
</protein>
<evidence type="ECO:0000313" key="1">
    <source>
        <dbReference type="EMBL" id="PSW09206.1"/>
    </source>
</evidence>
<dbReference type="EMBL" id="PYMB01000016">
    <property type="protein sequence ID" value="PSW09206.1"/>
    <property type="molecule type" value="Genomic_DNA"/>
</dbReference>
<comment type="caution">
    <text evidence="1">The sequence shown here is derived from an EMBL/GenBank/DDBJ whole genome shotgun (WGS) entry which is preliminary data.</text>
</comment>
<dbReference type="OrthoDB" id="7594018at2"/>
<reference evidence="1 2" key="1">
    <citation type="submission" date="2018-03" db="EMBL/GenBank/DDBJ databases">
        <title>Whole genome sequencing of Histamine producing bacteria.</title>
        <authorList>
            <person name="Butler K."/>
        </authorList>
    </citation>
    <scope>NUCLEOTIDE SEQUENCE [LARGE SCALE GENOMIC DNA]</scope>
    <source>
        <strain evidence="1 2">DSM 19138</strain>
    </source>
</reference>
<proteinExistence type="predicted"/>
<accession>A0A2T3N7Y9</accession>
<name>A0A2T3N7Y9_9GAMM</name>
<organism evidence="1 2">
    <name type="scientific">Photobacterium rosenbergii</name>
    <dbReference type="NCBI Taxonomy" id="294936"/>
    <lineage>
        <taxon>Bacteria</taxon>
        <taxon>Pseudomonadati</taxon>
        <taxon>Pseudomonadota</taxon>
        <taxon>Gammaproteobacteria</taxon>
        <taxon>Vibrionales</taxon>
        <taxon>Vibrionaceae</taxon>
        <taxon>Photobacterium</taxon>
    </lineage>
</organism>
<dbReference type="RefSeq" id="WP_107300198.1">
    <property type="nucleotide sequence ID" value="NZ_PYMB01000016.1"/>
</dbReference>